<sequence length="155" mass="17386">MGSNFEVSLLMIVLILAWLEVYNAKAPRTPILLGRFGGRSKNIASHSCIQDQILEQRKRPGRKVYSVTPQVYKPGLSKHLQLKVGHSPDRNCQKIGDIVKSLVIVGITALLKISQERTKKHRLRKALGQTADWFRRVLSVEPVKGNLRLSGYSAC</sequence>
<dbReference type="AlphaFoldDB" id="A0AAN9RAS3"/>
<proteinExistence type="predicted"/>
<keyword evidence="1" id="KW-0732">Signal</keyword>
<reference evidence="2 3" key="1">
    <citation type="submission" date="2024-01" db="EMBL/GenBank/DDBJ databases">
        <title>The genomes of 5 underutilized Papilionoideae crops provide insights into root nodulation and disease resistanc.</title>
        <authorList>
            <person name="Jiang F."/>
        </authorList>
    </citation>
    <scope>NUCLEOTIDE SEQUENCE [LARGE SCALE GENOMIC DNA]</scope>
    <source>
        <strain evidence="2">JINMINGXINNONG_FW02</strain>
        <tissue evidence="2">Leaves</tissue>
    </source>
</reference>
<name>A0AAN9RAS3_PHACN</name>
<feature type="chain" id="PRO_5042904585" evidence="1">
    <location>
        <begin position="25"/>
        <end position="155"/>
    </location>
</feature>
<keyword evidence="3" id="KW-1185">Reference proteome</keyword>
<accession>A0AAN9RAS3</accession>
<evidence type="ECO:0000313" key="3">
    <source>
        <dbReference type="Proteomes" id="UP001374584"/>
    </source>
</evidence>
<dbReference type="Proteomes" id="UP001374584">
    <property type="component" value="Unassembled WGS sequence"/>
</dbReference>
<dbReference type="EMBL" id="JAYMYR010000005">
    <property type="protein sequence ID" value="KAK7364129.1"/>
    <property type="molecule type" value="Genomic_DNA"/>
</dbReference>
<feature type="signal peptide" evidence="1">
    <location>
        <begin position="1"/>
        <end position="24"/>
    </location>
</feature>
<gene>
    <name evidence="2" type="ORF">VNO80_12551</name>
</gene>
<organism evidence="2 3">
    <name type="scientific">Phaseolus coccineus</name>
    <name type="common">Scarlet runner bean</name>
    <name type="synonym">Phaseolus multiflorus</name>
    <dbReference type="NCBI Taxonomy" id="3886"/>
    <lineage>
        <taxon>Eukaryota</taxon>
        <taxon>Viridiplantae</taxon>
        <taxon>Streptophyta</taxon>
        <taxon>Embryophyta</taxon>
        <taxon>Tracheophyta</taxon>
        <taxon>Spermatophyta</taxon>
        <taxon>Magnoliopsida</taxon>
        <taxon>eudicotyledons</taxon>
        <taxon>Gunneridae</taxon>
        <taxon>Pentapetalae</taxon>
        <taxon>rosids</taxon>
        <taxon>fabids</taxon>
        <taxon>Fabales</taxon>
        <taxon>Fabaceae</taxon>
        <taxon>Papilionoideae</taxon>
        <taxon>50 kb inversion clade</taxon>
        <taxon>NPAAA clade</taxon>
        <taxon>indigoferoid/millettioid clade</taxon>
        <taxon>Phaseoleae</taxon>
        <taxon>Phaseolus</taxon>
    </lineage>
</organism>
<protein>
    <submittedName>
        <fullName evidence="2">Uncharacterized protein</fullName>
    </submittedName>
</protein>
<comment type="caution">
    <text evidence="2">The sequence shown here is derived from an EMBL/GenBank/DDBJ whole genome shotgun (WGS) entry which is preliminary data.</text>
</comment>
<evidence type="ECO:0000256" key="1">
    <source>
        <dbReference type="SAM" id="SignalP"/>
    </source>
</evidence>
<evidence type="ECO:0000313" key="2">
    <source>
        <dbReference type="EMBL" id="KAK7364129.1"/>
    </source>
</evidence>